<dbReference type="InterPro" id="IPR002903">
    <property type="entry name" value="RsmH"/>
</dbReference>
<dbReference type="Pfam" id="PF01795">
    <property type="entry name" value="Methyltransf_5"/>
    <property type="match status" value="1"/>
</dbReference>
<dbReference type="AlphaFoldDB" id="A0A7S2SBE8"/>
<organism evidence="1">
    <name type="scientific">Eucampia antarctica</name>
    <dbReference type="NCBI Taxonomy" id="49252"/>
    <lineage>
        <taxon>Eukaryota</taxon>
        <taxon>Sar</taxon>
        <taxon>Stramenopiles</taxon>
        <taxon>Ochrophyta</taxon>
        <taxon>Bacillariophyta</taxon>
        <taxon>Mediophyceae</taxon>
        <taxon>Biddulphiophycidae</taxon>
        <taxon>Hemiaulales</taxon>
        <taxon>Hemiaulaceae</taxon>
        <taxon>Eucampia</taxon>
    </lineage>
</organism>
<proteinExistence type="predicted"/>
<dbReference type="EMBL" id="HBHI01026706">
    <property type="protein sequence ID" value="CAD9695177.1"/>
    <property type="molecule type" value="Transcribed_RNA"/>
</dbReference>
<name>A0A7S2SBE8_9STRA</name>
<accession>A0A7S2SBE8</accession>
<evidence type="ECO:0000313" key="1">
    <source>
        <dbReference type="EMBL" id="CAD9695177.1"/>
    </source>
</evidence>
<dbReference type="PANTHER" id="PTHR11265">
    <property type="entry name" value="S-ADENOSYL-METHYLTRANSFERASE MRAW"/>
    <property type="match status" value="1"/>
</dbReference>
<dbReference type="SUPFAM" id="SSF53335">
    <property type="entry name" value="S-adenosyl-L-methionine-dependent methyltransferases"/>
    <property type="match status" value="1"/>
</dbReference>
<dbReference type="InterPro" id="IPR029063">
    <property type="entry name" value="SAM-dependent_MTases_sf"/>
</dbReference>
<dbReference type="Gene3D" id="3.40.50.150">
    <property type="entry name" value="Vaccinia Virus protein VP39"/>
    <property type="match status" value="1"/>
</dbReference>
<gene>
    <name evidence="1" type="ORF">EANT1437_LOCUS13654</name>
</gene>
<dbReference type="GO" id="GO:0071424">
    <property type="term" value="F:rRNA (cytosine-N4-)-methyltransferase activity"/>
    <property type="evidence" value="ECO:0007669"/>
    <property type="project" value="TreeGrafter"/>
</dbReference>
<evidence type="ECO:0008006" key="2">
    <source>
        <dbReference type="Google" id="ProtNLM"/>
    </source>
</evidence>
<dbReference type="GO" id="GO:0070475">
    <property type="term" value="P:rRNA base methylation"/>
    <property type="evidence" value="ECO:0007669"/>
    <property type="project" value="TreeGrafter"/>
</dbReference>
<protein>
    <recommendedName>
        <fullName evidence="2">16S rRNA (Cytosine(1402)-N(4))-methyltransferase</fullName>
    </recommendedName>
</protein>
<reference evidence="1" key="1">
    <citation type="submission" date="2021-01" db="EMBL/GenBank/DDBJ databases">
        <authorList>
            <person name="Corre E."/>
            <person name="Pelletier E."/>
            <person name="Niang G."/>
            <person name="Scheremetjew M."/>
            <person name="Finn R."/>
            <person name="Kale V."/>
            <person name="Holt S."/>
            <person name="Cochrane G."/>
            <person name="Meng A."/>
            <person name="Brown T."/>
            <person name="Cohen L."/>
        </authorList>
    </citation>
    <scope>NUCLEOTIDE SEQUENCE</scope>
    <source>
        <strain evidence="1">CCMP1452</strain>
    </source>
</reference>
<dbReference type="PANTHER" id="PTHR11265:SF0">
    <property type="entry name" value="12S RRNA N4-METHYLCYTIDINE METHYLTRANSFERASE"/>
    <property type="match status" value="1"/>
</dbReference>
<sequence length="141" mass="15961">MYDAVAAVIPQFNKKSRRNGRTATLARVFQSLRIVVNEEDRALEEALMDMAPNLIRKGGRLVALSYHSMEDRAVKRVMRDGTLHKIGSRGAKRVERDVYGNIIDDGTRCWKPLGKRAKATPEEIEINTRARSATLRVAERL</sequence>